<organism evidence="1 2">
    <name type="scientific">Desulfamplus magnetovallimortis</name>
    <dbReference type="NCBI Taxonomy" id="1246637"/>
    <lineage>
        <taxon>Bacteria</taxon>
        <taxon>Pseudomonadati</taxon>
        <taxon>Thermodesulfobacteriota</taxon>
        <taxon>Desulfobacteria</taxon>
        <taxon>Desulfobacterales</taxon>
        <taxon>Desulfobacteraceae</taxon>
        <taxon>Desulfamplus</taxon>
    </lineage>
</organism>
<evidence type="ECO:0000313" key="1">
    <source>
        <dbReference type="EMBL" id="SLM30873.1"/>
    </source>
</evidence>
<dbReference type="AlphaFoldDB" id="A0A1W1HEL6"/>
<accession>A0A1W1HEL6</accession>
<dbReference type="Proteomes" id="UP000191931">
    <property type="component" value="Unassembled WGS sequence"/>
</dbReference>
<keyword evidence="2" id="KW-1185">Reference proteome</keyword>
<sequence length="99" mass="11867">MNDMSNSMDSSIQWLERLSSTLDSDPDIIDCMPIEDVRRDLKSLGVDSDKFYSRISKLLEPTFEERLKKKLKMVLKNLMRFYLLFLIFFRNNVHWCLLQ</sequence>
<name>A0A1W1HEL6_9BACT</name>
<protein>
    <submittedName>
        <fullName evidence="1">Uncharacterized protein</fullName>
    </submittedName>
</protein>
<reference evidence="1 2" key="1">
    <citation type="submission" date="2017-03" db="EMBL/GenBank/DDBJ databases">
        <authorList>
            <person name="Afonso C.L."/>
            <person name="Miller P.J."/>
            <person name="Scott M.A."/>
            <person name="Spackman E."/>
            <person name="Goraichik I."/>
            <person name="Dimitrov K.M."/>
            <person name="Suarez D.L."/>
            <person name="Swayne D.E."/>
        </authorList>
    </citation>
    <scope>NUCLEOTIDE SEQUENCE [LARGE SCALE GENOMIC DNA]</scope>
    <source>
        <strain evidence="1">PRJEB14757</strain>
    </source>
</reference>
<proteinExistence type="predicted"/>
<gene>
    <name evidence="1" type="ORF">MTBBW1_2500022</name>
</gene>
<evidence type="ECO:0000313" key="2">
    <source>
        <dbReference type="Proteomes" id="UP000191931"/>
    </source>
</evidence>
<dbReference type="STRING" id="1246637.MTBBW1_2500022"/>
<dbReference type="EMBL" id="FWEV01000169">
    <property type="protein sequence ID" value="SLM30873.1"/>
    <property type="molecule type" value="Genomic_DNA"/>
</dbReference>